<keyword evidence="2" id="KW-1185">Reference proteome</keyword>
<reference evidence="1 2" key="1">
    <citation type="submission" date="2020-08" db="EMBL/GenBank/DDBJ databases">
        <title>Genomic Encyclopedia of Type Strains, Phase III (KMG-III): the genomes of soil and plant-associated and newly described type strains.</title>
        <authorList>
            <person name="Whitman W."/>
        </authorList>
    </citation>
    <scope>NUCLEOTIDE SEQUENCE [LARGE SCALE GENOMIC DNA]</scope>
    <source>
        <strain evidence="1 2">SFB5A</strain>
    </source>
</reference>
<accession>A0A7W7U359</accession>
<evidence type="ECO:0000313" key="2">
    <source>
        <dbReference type="Proteomes" id="UP000582643"/>
    </source>
</evidence>
<gene>
    <name evidence="1" type="ORF">GGE06_005080</name>
</gene>
<organism evidence="1 2">
    <name type="scientific">Streptomyces nymphaeiformis</name>
    <dbReference type="NCBI Taxonomy" id="2663842"/>
    <lineage>
        <taxon>Bacteria</taxon>
        <taxon>Bacillati</taxon>
        <taxon>Actinomycetota</taxon>
        <taxon>Actinomycetes</taxon>
        <taxon>Kitasatosporales</taxon>
        <taxon>Streptomycetaceae</taxon>
        <taxon>Streptomyces</taxon>
    </lineage>
</organism>
<dbReference type="RefSeq" id="WP_184931781.1">
    <property type="nucleotide sequence ID" value="NZ_JACHJY010000007.1"/>
</dbReference>
<proteinExistence type="predicted"/>
<comment type="caution">
    <text evidence="1">The sequence shown here is derived from an EMBL/GenBank/DDBJ whole genome shotgun (WGS) entry which is preliminary data.</text>
</comment>
<dbReference type="SUPFAM" id="SSF101386">
    <property type="entry name" value="all-alpha NTP pyrophosphatases"/>
    <property type="match status" value="1"/>
</dbReference>
<evidence type="ECO:0000313" key="1">
    <source>
        <dbReference type="EMBL" id="MBB4984134.1"/>
    </source>
</evidence>
<dbReference type="CDD" id="cd11533">
    <property type="entry name" value="NTP-PPase_Af0060_like"/>
    <property type="match status" value="1"/>
</dbReference>
<name>A0A7W7U359_9ACTN</name>
<dbReference type="AlphaFoldDB" id="A0A7W7U359"/>
<dbReference type="GO" id="GO:0016787">
    <property type="term" value="F:hydrolase activity"/>
    <property type="evidence" value="ECO:0007669"/>
    <property type="project" value="UniProtKB-KW"/>
</dbReference>
<dbReference type="InterPro" id="IPR044548">
    <property type="entry name" value="AF0060_NTP-PPase_MazG-like"/>
</dbReference>
<keyword evidence="1" id="KW-0378">Hydrolase</keyword>
<dbReference type="Gene3D" id="1.10.287.1080">
    <property type="entry name" value="MazG-like"/>
    <property type="match status" value="1"/>
</dbReference>
<sequence length="121" mass="13520">MHDTTWKTIESLARRFNDHDERRGLTPQEQWTLQVLKIAEETGEASQAMIGARGTNPRKGDSHDWSDVHSEVADVVITGLVALYRMRPNDAAEYLHRQLADKAGKFLLTVPTGPGQPSETP</sequence>
<dbReference type="EMBL" id="JACHJY010000007">
    <property type="protein sequence ID" value="MBB4984134.1"/>
    <property type="molecule type" value="Genomic_DNA"/>
</dbReference>
<protein>
    <submittedName>
        <fullName evidence="1">NTP pyrophosphatase (Non-canonical NTP hydrolase)</fullName>
    </submittedName>
</protein>
<dbReference type="Proteomes" id="UP000582643">
    <property type="component" value="Unassembled WGS sequence"/>
</dbReference>